<dbReference type="Pfam" id="PF13548">
    <property type="entry name" value="DUF4126"/>
    <property type="match status" value="1"/>
</dbReference>
<reference evidence="3" key="1">
    <citation type="submission" date="2021-02" db="EMBL/GenBank/DDBJ databases">
        <title>The CRISPR/cas machinery reduction and long-range gene transfer in the hot spring cyanobacterium Synechococcus.</title>
        <authorList>
            <person name="Dvorak P."/>
            <person name="Jahodarova E."/>
            <person name="Hasler P."/>
            <person name="Poulickova A."/>
        </authorList>
    </citation>
    <scope>NUCLEOTIDE SEQUENCE</scope>
    <source>
        <strain evidence="3">Rupite</strain>
    </source>
</reference>
<feature type="transmembrane region" description="Helical" evidence="1">
    <location>
        <begin position="50"/>
        <end position="68"/>
    </location>
</feature>
<dbReference type="RefSeq" id="WP_244349254.1">
    <property type="nucleotide sequence ID" value="NZ_JAFIRA010000005.1"/>
</dbReference>
<keyword evidence="1" id="KW-1133">Transmembrane helix</keyword>
<dbReference type="EMBL" id="JAFIRA010000005">
    <property type="protein sequence ID" value="MCJ2542038.1"/>
    <property type="molecule type" value="Genomic_DNA"/>
</dbReference>
<keyword evidence="1" id="KW-0812">Transmembrane</keyword>
<evidence type="ECO:0000256" key="1">
    <source>
        <dbReference type="SAM" id="Phobius"/>
    </source>
</evidence>
<evidence type="ECO:0000313" key="3">
    <source>
        <dbReference type="EMBL" id="MCJ2542038.1"/>
    </source>
</evidence>
<evidence type="ECO:0000313" key="4">
    <source>
        <dbReference type="Proteomes" id="UP000830835"/>
    </source>
</evidence>
<feature type="domain" description="DUF4126" evidence="2">
    <location>
        <begin position="7"/>
        <end position="176"/>
    </location>
</feature>
<sequence>MESLLTIFLGLGLSAACGFRIFVPLLVMNIAAQSGHLELADDLQWVGSDVALMVFAVATFFEVAAYYVPWVDNLLDVLATPVAVIAGILVMSAAIGDIAALSPLLRWTLAAILGGGAAGITQGTTDVLRLVSTTTTGGLGNPLLATTENLTSLMLAVVAVLAPWLAVVMFGLLVYWLGKRALRLLFRQKHQGSRATGSSPTPS</sequence>
<feature type="transmembrane region" description="Helical" evidence="1">
    <location>
        <begin position="153"/>
        <end position="177"/>
    </location>
</feature>
<accession>A0ABT0C8C2</accession>
<keyword evidence="4" id="KW-1185">Reference proteome</keyword>
<proteinExistence type="predicted"/>
<dbReference type="Proteomes" id="UP000830835">
    <property type="component" value="Unassembled WGS sequence"/>
</dbReference>
<evidence type="ECO:0000259" key="2">
    <source>
        <dbReference type="Pfam" id="PF13548"/>
    </source>
</evidence>
<keyword evidence="1" id="KW-0472">Membrane</keyword>
<gene>
    <name evidence="3" type="ORF">JX360_03805</name>
</gene>
<name>A0ABT0C8C2_THEVL</name>
<feature type="transmembrane region" description="Helical" evidence="1">
    <location>
        <begin position="75"/>
        <end position="95"/>
    </location>
</feature>
<organism evidence="3 4">
    <name type="scientific">Thermostichus vulcanus str. 'Rupite'</name>
    <dbReference type="NCBI Taxonomy" id="2813851"/>
    <lineage>
        <taxon>Bacteria</taxon>
        <taxon>Bacillati</taxon>
        <taxon>Cyanobacteriota</taxon>
        <taxon>Cyanophyceae</taxon>
        <taxon>Thermostichales</taxon>
        <taxon>Thermostichaceae</taxon>
        <taxon>Thermostichus</taxon>
    </lineage>
</organism>
<comment type="caution">
    <text evidence="3">The sequence shown here is derived from an EMBL/GenBank/DDBJ whole genome shotgun (WGS) entry which is preliminary data.</text>
</comment>
<protein>
    <submittedName>
        <fullName evidence="3">DUF4126 domain-containing protein</fullName>
    </submittedName>
</protein>
<dbReference type="InterPro" id="IPR025196">
    <property type="entry name" value="DUF4126"/>
</dbReference>